<keyword evidence="2" id="KW-1185">Reference proteome</keyword>
<evidence type="ECO:0000313" key="1">
    <source>
        <dbReference type="EMBL" id="MFC4629869.1"/>
    </source>
</evidence>
<proteinExistence type="predicted"/>
<name>A0ABV9HKR4_9MICO</name>
<evidence type="ECO:0000313" key="2">
    <source>
        <dbReference type="Proteomes" id="UP001596011"/>
    </source>
</evidence>
<evidence type="ECO:0008006" key="3">
    <source>
        <dbReference type="Google" id="ProtNLM"/>
    </source>
</evidence>
<dbReference type="EMBL" id="JBHSFI010000005">
    <property type="protein sequence ID" value="MFC4629869.1"/>
    <property type="molecule type" value="Genomic_DNA"/>
</dbReference>
<dbReference type="Proteomes" id="UP001596011">
    <property type="component" value="Unassembled WGS sequence"/>
</dbReference>
<organism evidence="1 2">
    <name type="scientific">Promicromonospora alba</name>
    <dbReference type="NCBI Taxonomy" id="1616110"/>
    <lineage>
        <taxon>Bacteria</taxon>
        <taxon>Bacillati</taxon>
        <taxon>Actinomycetota</taxon>
        <taxon>Actinomycetes</taxon>
        <taxon>Micrococcales</taxon>
        <taxon>Promicromonosporaceae</taxon>
        <taxon>Promicromonospora</taxon>
    </lineage>
</organism>
<reference evidence="2" key="1">
    <citation type="journal article" date="2019" name="Int. J. Syst. Evol. Microbiol.">
        <title>The Global Catalogue of Microorganisms (GCM) 10K type strain sequencing project: providing services to taxonomists for standard genome sequencing and annotation.</title>
        <authorList>
            <consortium name="The Broad Institute Genomics Platform"/>
            <consortium name="The Broad Institute Genome Sequencing Center for Infectious Disease"/>
            <person name="Wu L."/>
            <person name="Ma J."/>
        </authorList>
    </citation>
    <scope>NUCLEOTIDE SEQUENCE [LARGE SCALE GENOMIC DNA]</scope>
    <source>
        <strain evidence="2">CCUG 42722</strain>
    </source>
</reference>
<dbReference type="RefSeq" id="WP_377137058.1">
    <property type="nucleotide sequence ID" value="NZ_JBHSFI010000005.1"/>
</dbReference>
<protein>
    <recommendedName>
        <fullName evidence="3">Resolvase-like protein</fullName>
    </recommendedName>
</protein>
<sequence>MDETKARKYVLAVVFIAPRDVHTIRSTLRGLRVPGSRSVHFHKANNTQRAAVIDALLEHGVIAMTITNRPHPRVPPREACIRALARQAIHLEAQAIVLERDQTIERSDRRWLFEELAKSTVLYEHRDRHEDALLWAADAIAWCWQHGGKWKDRVMPLIVHSIDAAADSAKPGPPA</sequence>
<gene>
    <name evidence="1" type="ORF">ACFO6V_16595</name>
</gene>
<comment type="caution">
    <text evidence="1">The sequence shown here is derived from an EMBL/GenBank/DDBJ whole genome shotgun (WGS) entry which is preliminary data.</text>
</comment>
<accession>A0ABV9HKR4</accession>